<accession>A0A9X3TRC8</accession>
<dbReference type="PROSITE" id="PS51257">
    <property type="entry name" value="PROKAR_LIPOPROTEIN"/>
    <property type="match status" value="1"/>
</dbReference>
<dbReference type="SMART" id="SM00062">
    <property type="entry name" value="PBPb"/>
    <property type="match status" value="1"/>
</dbReference>
<gene>
    <name evidence="4" type="primary">ehuB</name>
    <name evidence="4" type="ORF">O3V59_12260</name>
</gene>
<dbReference type="NCBIfam" id="TIGR02995">
    <property type="entry name" value="ectoine_ehuB"/>
    <property type="match status" value="1"/>
</dbReference>
<dbReference type="Proteomes" id="UP001151071">
    <property type="component" value="Unassembled WGS sequence"/>
</dbReference>
<evidence type="ECO:0000259" key="3">
    <source>
        <dbReference type="SMART" id="SM00062"/>
    </source>
</evidence>
<dbReference type="InterPro" id="IPR001638">
    <property type="entry name" value="Solute-binding_3/MltF_N"/>
</dbReference>
<dbReference type="RefSeq" id="WP_271140227.1">
    <property type="nucleotide sequence ID" value="NZ_JAPYYP010000014.1"/>
</dbReference>
<dbReference type="CDD" id="cd01002">
    <property type="entry name" value="PBP2_Ehub_like"/>
    <property type="match status" value="1"/>
</dbReference>
<organism evidence="4 5">
    <name type="scientific">Brevibacillus thermoruber</name>
    <dbReference type="NCBI Taxonomy" id="33942"/>
    <lineage>
        <taxon>Bacteria</taxon>
        <taxon>Bacillati</taxon>
        <taxon>Bacillota</taxon>
        <taxon>Bacilli</taxon>
        <taxon>Bacillales</taxon>
        <taxon>Paenibacillaceae</taxon>
        <taxon>Brevibacillus</taxon>
    </lineage>
</organism>
<feature type="chain" id="PRO_5040884522" evidence="2">
    <location>
        <begin position="30"/>
        <end position="299"/>
    </location>
</feature>
<keyword evidence="5" id="KW-1185">Reference proteome</keyword>
<evidence type="ECO:0000313" key="5">
    <source>
        <dbReference type="Proteomes" id="UP001151071"/>
    </source>
</evidence>
<reference evidence="4" key="1">
    <citation type="submission" date="2022-12" db="EMBL/GenBank/DDBJ databases">
        <title>Draft genome sequence of the thermophilic strain Brevibacillus thermoruber HT42, isolated from Los Humeros, Puebla, Mexico, with biotechnological potential.</title>
        <authorList>
            <person name="Lara Sanchez J."/>
            <person name="Solis Palacios R."/>
            <person name="Bustos Baena A.S."/>
            <person name="Ruz Baez A.E."/>
            <person name="Espinosa Luna G."/>
            <person name="Oliart Ros R.M."/>
        </authorList>
    </citation>
    <scope>NUCLEOTIDE SEQUENCE</scope>
    <source>
        <strain evidence="4">HT42</strain>
    </source>
</reference>
<protein>
    <submittedName>
        <fullName evidence="4">Ectoine/hydroxyectoine ABC transporter substrate-binding protein EhuB</fullName>
    </submittedName>
</protein>
<dbReference type="SUPFAM" id="SSF53850">
    <property type="entry name" value="Periplasmic binding protein-like II"/>
    <property type="match status" value="1"/>
</dbReference>
<dbReference type="EMBL" id="JAPYYP010000014">
    <property type="protein sequence ID" value="MDA5109140.1"/>
    <property type="molecule type" value="Genomic_DNA"/>
</dbReference>
<sequence>MNRRRTWAAAWTALLSAALLAAGCAQQQAASPRAGEAAETTLEKAKRQGFVTVGFANEKPYAYATPDGKLTGEAVEVARVILKRLGIPEINGVLTEFGSLIPGLKAKRFDIITAGMYITPQRAQEVAFANPEYGIGEALAVKKGNPLNLRSYPDIAAQPQARVAVMSGAIEMEYLQKSGVKPSQMVVVPDQPSAVAALQAGRADAITMTGPSLQAVLDSAKDPELERVMDFVQPVIDGKSVRGYGAAAFRKEDQDFVDAYNRELQKLKESGELLHILEPFGFTEQELPGEETAAELSRP</sequence>
<dbReference type="PANTHER" id="PTHR35936">
    <property type="entry name" value="MEMBRANE-BOUND LYTIC MUREIN TRANSGLYCOSYLASE F"/>
    <property type="match status" value="1"/>
</dbReference>
<feature type="domain" description="Solute-binding protein family 3/N-terminal" evidence="3">
    <location>
        <begin position="50"/>
        <end position="284"/>
    </location>
</feature>
<keyword evidence="1 2" id="KW-0732">Signal</keyword>
<evidence type="ECO:0000256" key="2">
    <source>
        <dbReference type="SAM" id="SignalP"/>
    </source>
</evidence>
<dbReference type="GO" id="GO:0033294">
    <property type="term" value="F:ectoine binding"/>
    <property type="evidence" value="ECO:0007669"/>
    <property type="project" value="InterPro"/>
</dbReference>
<dbReference type="AlphaFoldDB" id="A0A9X3TRC8"/>
<dbReference type="Pfam" id="PF00497">
    <property type="entry name" value="SBP_bac_3"/>
    <property type="match status" value="1"/>
</dbReference>
<dbReference type="Gene3D" id="3.40.190.10">
    <property type="entry name" value="Periplasmic binding protein-like II"/>
    <property type="match status" value="2"/>
</dbReference>
<evidence type="ECO:0000313" key="4">
    <source>
        <dbReference type="EMBL" id="MDA5109140.1"/>
    </source>
</evidence>
<feature type="signal peptide" evidence="2">
    <location>
        <begin position="1"/>
        <end position="29"/>
    </location>
</feature>
<comment type="caution">
    <text evidence="4">The sequence shown here is derived from an EMBL/GenBank/DDBJ whole genome shotgun (WGS) entry which is preliminary data.</text>
</comment>
<dbReference type="PANTHER" id="PTHR35936:SF17">
    <property type="entry name" value="ARGININE-BINDING EXTRACELLULAR PROTEIN ARTP"/>
    <property type="match status" value="1"/>
</dbReference>
<dbReference type="InterPro" id="IPR014337">
    <property type="entry name" value="Ectoine_EhuB"/>
</dbReference>
<name>A0A9X3TRC8_9BACL</name>
<dbReference type="GO" id="GO:0051470">
    <property type="term" value="P:ectoine transmembrane transport"/>
    <property type="evidence" value="ECO:0007669"/>
    <property type="project" value="InterPro"/>
</dbReference>
<evidence type="ECO:0000256" key="1">
    <source>
        <dbReference type="ARBA" id="ARBA00022729"/>
    </source>
</evidence>
<proteinExistence type="predicted"/>